<dbReference type="Pfam" id="PF10604">
    <property type="entry name" value="Polyketide_cyc2"/>
    <property type="match status" value="1"/>
</dbReference>
<dbReference type="Gene3D" id="3.30.530.20">
    <property type="match status" value="1"/>
</dbReference>
<evidence type="ECO:0000313" key="1">
    <source>
        <dbReference type="EMBL" id="MBH5338090.1"/>
    </source>
</evidence>
<gene>
    <name evidence="1" type="ORF">IHE55_26245</name>
</gene>
<dbReference type="InterPro" id="IPR019587">
    <property type="entry name" value="Polyketide_cyclase/dehydratase"/>
</dbReference>
<protein>
    <submittedName>
        <fullName evidence="1">SRPBCC family protein</fullName>
    </submittedName>
</protein>
<evidence type="ECO:0000313" key="2">
    <source>
        <dbReference type="Proteomes" id="UP000807371"/>
    </source>
</evidence>
<dbReference type="InterPro" id="IPR023393">
    <property type="entry name" value="START-like_dom_sf"/>
</dbReference>
<dbReference type="RefSeq" id="WP_197991296.1">
    <property type="nucleotide sequence ID" value="NZ_JACYXC010000001.1"/>
</dbReference>
<organism evidence="1 2">
    <name type="scientific">Streptomyces pactum</name>
    <dbReference type="NCBI Taxonomy" id="68249"/>
    <lineage>
        <taxon>Bacteria</taxon>
        <taxon>Bacillati</taxon>
        <taxon>Actinomycetota</taxon>
        <taxon>Actinomycetes</taxon>
        <taxon>Kitasatosporales</taxon>
        <taxon>Streptomycetaceae</taxon>
        <taxon>Streptomyces</taxon>
    </lineage>
</organism>
<comment type="caution">
    <text evidence="1">The sequence shown here is derived from an EMBL/GenBank/DDBJ whole genome shotgun (WGS) entry which is preliminary data.</text>
</comment>
<dbReference type="EMBL" id="JACYXC010000001">
    <property type="protein sequence ID" value="MBH5338090.1"/>
    <property type="molecule type" value="Genomic_DNA"/>
</dbReference>
<dbReference type="SUPFAM" id="SSF55961">
    <property type="entry name" value="Bet v1-like"/>
    <property type="match status" value="1"/>
</dbReference>
<dbReference type="Proteomes" id="UP000807371">
    <property type="component" value="Unassembled WGS sequence"/>
</dbReference>
<sequence>MTVTRRTAIRSIDPAAPVIARAATTVYAPPAAVWALHTDIGAWADWQTDVSRAEFTGPLAPGATFRWHTHGLAITSTVHQVVPRERIVWGGPAHGIDGIHVWTFEETGGAVTVRTEESWSGAPAEADPVGLRQALQRSLETWLRLLKAEAERRWPDRPSAVTP</sequence>
<accession>A0ABS0NSC1</accession>
<proteinExistence type="predicted"/>
<name>A0ABS0NSC1_9ACTN</name>
<keyword evidence="2" id="KW-1185">Reference proteome</keyword>
<reference evidence="1 2" key="1">
    <citation type="submission" date="2020-09" db="EMBL/GenBank/DDBJ databases">
        <title>Biosynthesis of the nuclear factor of activated T cells inhibitor NFAT-133 and its congeners in Streptomyces pactum.</title>
        <authorList>
            <person name="Zhou W."/>
            <person name="Posri P."/>
            <person name="Abugrain M.E."/>
            <person name="Weisberg A.J."/>
            <person name="Chang J.H."/>
            <person name="Mahmud T."/>
        </authorList>
    </citation>
    <scope>NUCLEOTIDE SEQUENCE [LARGE SCALE GENOMIC DNA]</scope>
    <source>
        <strain evidence="1 2">ATCC 27456</strain>
    </source>
</reference>